<dbReference type="Proteomes" id="UP000011617">
    <property type="component" value="Unassembled WGS sequence"/>
</dbReference>
<proteinExistence type="predicted"/>
<name>L8XZL9_9GAMM</name>
<dbReference type="EMBL" id="AOBV01000008">
    <property type="protein sequence ID" value="ELV07751.1"/>
    <property type="molecule type" value="Genomic_DNA"/>
</dbReference>
<comment type="caution">
    <text evidence="1">The sequence shown here is derived from an EMBL/GenBank/DDBJ whole genome shotgun (WGS) entry which is preliminary data.</text>
</comment>
<dbReference type="HOGENOM" id="CLU_3319254_0_0_6"/>
<accession>L8XZL9</accession>
<dbReference type="AlphaFoldDB" id="L8XZL9"/>
<organism evidence="1 2">
    <name type="scientific">Wohlfahrtiimonas chitiniclastica SH04</name>
    <dbReference type="NCBI Taxonomy" id="1261130"/>
    <lineage>
        <taxon>Bacteria</taxon>
        <taxon>Pseudomonadati</taxon>
        <taxon>Pseudomonadota</taxon>
        <taxon>Gammaproteobacteria</taxon>
        <taxon>Cardiobacteriales</taxon>
        <taxon>Ignatzschineriaceae</taxon>
        <taxon>Wohlfahrtiimonas</taxon>
    </lineage>
</organism>
<gene>
    <name evidence="1" type="ORF">F387_01231</name>
</gene>
<keyword evidence="2" id="KW-1185">Reference proteome</keyword>
<sequence length="39" mass="4353">MTGARKIGCFIIRAKLKAVSRNLLNEVLRNVLCKFSSMA</sequence>
<evidence type="ECO:0000313" key="2">
    <source>
        <dbReference type="Proteomes" id="UP000011617"/>
    </source>
</evidence>
<reference evidence="1 2" key="1">
    <citation type="journal article" date="2013" name="Genome Announc.">
        <title>Complete Genome Sequence of Wohlfahrtiimonas chitiniclastica Strain SH04, Isolated from Chrysomya megacephala Collected from Pudong International Airport in China.</title>
        <authorList>
            <person name="Cao X.M."/>
            <person name="Chen T."/>
            <person name="Xu L.Z."/>
            <person name="Yao L.S."/>
            <person name="Qi J."/>
            <person name="Zhang X.L."/>
            <person name="Yan Q.L."/>
            <person name="Deng Y.H."/>
            <person name="Guo T.Y."/>
            <person name="Wang J."/>
            <person name="Hu K.X."/>
            <person name="Xu B.L."/>
        </authorList>
    </citation>
    <scope>NUCLEOTIDE SEQUENCE [LARGE SCALE GENOMIC DNA]</scope>
    <source>
        <strain evidence="1 2">SH04</strain>
    </source>
</reference>
<protein>
    <submittedName>
        <fullName evidence="1">Uncharacterized protein</fullName>
    </submittedName>
</protein>
<evidence type="ECO:0000313" key="1">
    <source>
        <dbReference type="EMBL" id="ELV07751.1"/>
    </source>
</evidence>